<keyword evidence="1" id="KW-0805">Transcription regulation</keyword>
<evidence type="ECO:0000313" key="6">
    <source>
        <dbReference type="Proteomes" id="UP001180845"/>
    </source>
</evidence>
<dbReference type="SUPFAM" id="SSF46689">
    <property type="entry name" value="Homeodomain-like"/>
    <property type="match status" value="1"/>
</dbReference>
<keyword evidence="3" id="KW-0804">Transcription</keyword>
<protein>
    <submittedName>
        <fullName evidence="5">AraC-like DNA-binding protein</fullName>
    </submittedName>
</protein>
<dbReference type="InterPro" id="IPR018060">
    <property type="entry name" value="HTH_AraC"/>
</dbReference>
<dbReference type="Pfam" id="PF20240">
    <property type="entry name" value="DUF6597"/>
    <property type="match status" value="1"/>
</dbReference>
<evidence type="ECO:0000313" key="5">
    <source>
        <dbReference type="EMBL" id="MDR7303723.1"/>
    </source>
</evidence>
<sequence length="271" mass="29802">MFTSMAPGGLTGKFVKSIWLHEGERPVRRTELRLPTGAVELMFNLRADCFWLPDNAALRQVHPGAVMAGPYQRAYVLDTAQQSHVLGVVFRPGGARPLIDAPLHELCDRHVALEDLWGASAGLVREQVLAAPDAATRLRTLESALRDRLARSAEIAHPLAAAATACLADAPGRHDIGRLGEHLGWSLRRVEQVFRTDVGLSPKSYQRLQRFRSALAGIDGSAQLGWSAFALEHGYYDQAHLSREFRAHCGLSPTAYLQQRGEQLNHVPLPT</sequence>
<organism evidence="5 6">
    <name type="scientific">Haloactinomyces albus</name>
    <dbReference type="NCBI Taxonomy" id="1352928"/>
    <lineage>
        <taxon>Bacteria</taxon>
        <taxon>Bacillati</taxon>
        <taxon>Actinomycetota</taxon>
        <taxon>Actinomycetes</taxon>
        <taxon>Actinopolysporales</taxon>
        <taxon>Actinopolysporaceae</taxon>
        <taxon>Haloactinomyces</taxon>
    </lineage>
</organism>
<dbReference type="PANTHER" id="PTHR46796">
    <property type="entry name" value="HTH-TYPE TRANSCRIPTIONAL ACTIVATOR RHAS-RELATED"/>
    <property type="match status" value="1"/>
</dbReference>
<evidence type="ECO:0000259" key="4">
    <source>
        <dbReference type="PROSITE" id="PS01124"/>
    </source>
</evidence>
<evidence type="ECO:0000256" key="1">
    <source>
        <dbReference type="ARBA" id="ARBA00023015"/>
    </source>
</evidence>
<feature type="domain" description="HTH araC/xylS-type" evidence="4">
    <location>
        <begin position="176"/>
        <end position="259"/>
    </location>
</feature>
<evidence type="ECO:0000256" key="3">
    <source>
        <dbReference type="ARBA" id="ARBA00023163"/>
    </source>
</evidence>
<keyword evidence="6" id="KW-1185">Reference proteome</keyword>
<dbReference type="PROSITE" id="PS01124">
    <property type="entry name" value="HTH_ARAC_FAMILY_2"/>
    <property type="match status" value="1"/>
</dbReference>
<dbReference type="InterPro" id="IPR009057">
    <property type="entry name" value="Homeodomain-like_sf"/>
</dbReference>
<dbReference type="InterPro" id="IPR046532">
    <property type="entry name" value="DUF6597"/>
</dbReference>
<dbReference type="EMBL" id="JAVDXW010000001">
    <property type="protein sequence ID" value="MDR7303723.1"/>
    <property type="molecule type" value="Genomic_DNA"/>
</dbReference>
<dbReference type="InterPro" id="IPR050204">
    <property type="entry name" value="AraC_XylS_family_regulators"/>
</dbReference>
<dbReference type="AlphaFoldDB" id="A0AAE3ZEZ7"/>
<name>A0AAE3ZEZ7_9ACTN</name>
<dbReference type="GO" id="GO:0043565">
    <property type="term" value="F:sequence-specific DNA binding"/>
    <property type="evidence" value="ECO:0007669"/>
    <property type="project" value="InterPro"/>
</dbReference>
<dbReference type="Pfam" id="PF12833">
    <property type="entry name" value="HTH_18"/>
    <property type="match status" value="1"/>
</dbReference>
<evidence type="ECO:0000256" key="2">
    <source>
        <dbReference type="ARBA" id="ARBA00023125"/>
    </source>
</evidence>
<dbReference type="GO" id="GO:0003700">
    <property type="term" value="F:DNA-binding transcription factor activity"/>
    <property type="evidence" value="ECO:0007669"/>
    <property type="project" value="InterPro"/>
</dbReference>
<gene>
    <name evidence="5" type="ORF">JOF55_003904</name>
</gene>
<dbReference type="RefSeq" id="WP_310276246.1">
    <property type="nucleotide sequence ID" value="NZ_JAVDXW010000001.1"/>
</dbReference>
<dbReference type="Gene3D" id="1.10.10.60">
    <property type="entry name" value="Homeodomain-like"/>
    <property type="match status" value="1"/>
</dbReference>
<proteinExistence type="predicted"/>
<accession>A0AAE3ZEZ7</accession>
<reference evidence="5" key="1">
    <citation type="submission" date="2023-07" db="EMBL/GenBank/DDBJ databases">
        <title>Sequencing the genomes of 1000 actinobacteria strains.</title>
        <authorList>
            <person name="Klenk H.-P."/>
        </authorList>
    </citation>
    <scope>NUCLEOTIDE SEQUENCE</scope>
    <source>
        <strain evidence="5">DSM 45977</strain>
    </source>
</reference>
<dbReference type="SMART" id="SM00342">
    <property type="entry name" value="HTH_ARAC"/>
    <property type="match status" value="1"/>
</dbReference>
<keyword evidence="2 5" id="KW-0238">DNA-binding</keyword>
<comment type="caution">
    <text evidence="5">The sequence shown here is derived from an EMBL/GenBank/DDBJ whole genome shotgun (WGS) entry which is preliminary data.</text>
</comment>
<dbReference type="Proteomes" id="UP001180845">
    <property type="component" value="Unassembled WGS sequence"/>
</dbReference>